<accession>A0A8K0QUB9</accession>
<dbReference type="EMBL" id="JAGMVJ010000024">
    <property type="protein sequence ID" value="KAH7071618.1"/>
    <property type="molecule type" value="Genomic_DNA"/>
</dbReference>
<evidence type="ECO:0000256" key="1">
    <source>
        <dbReference type="SAM" id="MobiDB-lite"/>
    </source>
</evidence>
<sequence length="537" mass="58547">MADREAMTTETRPSSMTTPTNAPPSTPPVRQDTSSSSGSGPYSPIPEGRWTIPFHGNCPRCHHHHNAVQVKVKVGPDSSQVSYIHCEECGEKWGAFGGRSTTQISLLSDTTTEPDPMETELRYSLVQAVKAATTVASLGGIAELATNELSRQASHRSGAEQQSNDMDQPNAPSTSVGLEESSRRHPRQEAQLPRVSTYPLVRGDIQAKNRSLPYQLASKLKRSVSARLSGPQKEVLRRLLPASIQPRLSARQLEKSPVRTPPDESPNGTVQPQVADQVINNKAANTSINDFAVPGPSEPRTEVAVYIESLDKSGLRSMSEQERASWFREKLTAFKVRQRSSHAPLAFSPIFETSILAEPPVFHHRPPGRYSIDVRHAGTHFDILDANSPHAFASRSSTISISDVNSEPPSVSDEANIAVGSGYSYLQQVRRGLRPQRPQSLPNAPRSPPASHYQNRNSVDLLRYNNDNGSTTTIQGQASRWSQDSGTLQGTVIGDNVSVSQSSYRRPSDENVYSSEASATPQPTPLSPPTNHRNHSG</sequence>
<proteinExistence type="predicted"/>
<dbReference type="OrthoDB" id="3945111at2759"/>
<feature type="compositionally biased region" description="Polar residues" evidence="1">
    <location>
        <begin position="465"/>
        <end position="490"/>
    </location>
</feature>
<name>A0A8K0QUB9_9PLEO</name>
<feature type="compositionally biased region" description="Polar residues" evidence="1">
    <location>
        <begin position="159"/>
        <end position="176"/>
    </location>
</feature>
<organism evidence="2 3">
    <name type="scientific">Paraphoma chrysanthemicola</name>
    <dbReference type="NCBI Taxonomy" id="798071"/>
    <lineage>
        <taxon>Eukaryota</taxon>
        <taxon>Fungi</taxon>
        <taxon>Dikarya</taxon>
        <taxon>Ascomycota</taxon>
        <taxon>Pezizomycotina</taxon>
        <taxon>Dothideomycetes</taxon>
        <taxon>Pleosporomycetidae</taxon>
        <taxon>Pleosporales</taxon>
        <taxon>Pleosporineae</taxon>
        <taxon>Phaeosphaeriaceae</taxon>
        <taxon>Paraphoma</taxon>
    </lineage>
</organism>
<feature type="region of interest" description="Disordered" evidence="1">
    <location>
        <begin position="434"/>
        <end position="537"/>
    </location>
</feature>
<keyword evidence="3" id="KW-1185">Reference proteome</keyword>
<gene>
    <name evidence="2" type="ORF">FB567DRAFT_206976</name>
</gene>
<protein>
    <submittedName>
        <fullName evidence="2">Uncharacterized protein</fullName>
    </submittedName>
</protein>
<comment type="caution">
    <text evidence="2">The sequence shown here is derived from an EMBL/GenBank/DDBJ whole genome shotgun (WGS) entry which is preliminary data.</text>
</comment>
<feature type="compositionally biased region" description="Low complexity" evidence="1">
    <location>
        <begin position="34"/>
        <end position="48"/>
    </location>
</feature>
<reference evidence="2" key="1">
    <citation type="journal article" date="2021" name="Nat. Commun.">
        <title>Genetic determinants of endophytism in the Arabidopsis root mycobiome.</title>
        <authorList>
            <person name="Mesny F."/>
            <person name="Miyauchi S."/>
            <person name="Thiergart T."/>
            <person name="Pickel B."/>
            <person name="Atanasova L."/>
            <person name="Karlsson M."/>
            <person name="Huettel B."/>
            <person name="Barry K.W."/>
            <person name="Haridas S."/>
            <person name="Chen C."/>
            <person name="Bauer D."/>
            <person name="Andreopoulos W."/>
            <person name="Pangilinan J."/>
            <person name="LaButti K."/>
            <person name="Riley R."/>
            <person name="Lipzen A."/>
            <person name="Clum A."/>
            <person name="Drula E."/>
            <person name="Henrissat B."/>
            <person name="Kohler A."/>
            <person name="Grigoriev I.V."/>
            <person name="Martin F.M."/>
            <person name="Hacquard S."/>
        </authorList>
    </citation>
    <scope>NUCLEOTIDE SEQUENCE</scope>
    <source>
        <strain evidence="2">MPI-SDFR-AT-0120</strain>
    </source>
</reference>
<evidence type="ECO:0000313" key="3">
    <source>
        <dbReference type="Proteomes" id="UP000813461"/>
    </source>
</evidence>
<feature type="region of interest" description="Disordered" evidence="1">
    <location>
        <begin position="247"/>
        <end position="270"/>
    </location>
</feature>
<dbReference type="AlphaFoldDB" id="A0A8K0QUB9"/>
<feature type="compositionally biased region" description="Polar residues" evidence="1">
    <location>
        <begin position="497"/>
        <end position="521"/>
    </location>
</feature>
<feature type="region of interest" description="Disordered" evidence="1">
    <location>
        <begin position="150"/>
        <end position="196"/>
    </location>
</feature>
<evidence type="ECO:0000313" key="2">
    <source>
        <dbReference type="EMBL" id="KAH7071618.1"/>
    </source>
</evidence>
<dbReference type="Proteomes" id="UP000813461">
    <property type="component" value="Unassembled WGS sequence"/>
</dbReference>
<feature type="region of interest" description="Disordered" evidence="1">
    <location>
        <begin position="1"/>
        <end position="48"/>
    </location>
</feature>